<keyword evidence="3" id="KW-1185">Reference proteome</keyword>
<sequence length="144" mass="16117">MISHLSAVFDQKHICWECIRLNFTVCAPADQKRWYPYPSLESASTHFQFPCDAGFQHVLYSLWIELSGLGFKGSSKGCSQRVRKGVRQQSVQLKFVLASVSLCRGVLLLQRCPQNDGNRNLKSRETGDRGTVSGRGTAQLHACL</sequence>
<accession>A0A4Y2SP36</accession>
<reference evidence="2 3" key="1">
    <citation type="journal article" date="2019" name="Sci. Rep.">
        <title>Orb-weaving spider Araneus ventricosus genome elucidates the spidroin gene catalogue.</title>
        <authorList>
            <person name="Kono N."/>
            <person name="Nakamura H."/>
            <person name="Ohtoshi R."/>
            <person name="Moran D.A.P."/>
            <person name="Shinohara A."/>
            <person name="Yoshida Y."/>
            <person name="Fujiwara M."/>
            <person name="Mori M."/>
            <person name="Tomita M."/>
            <person name="Arakawa K."/>
        </authorList>
    </citation>
    <scope>NUCLEOTIDE SEQUENCE [LARGE SCALE GENOMIC DNA]</scope>
</reference>
<gene>
    <name evidence="2" type="ORF">AVEN_176730_1</name>
</gene>
<comment type="caution">
    <text evidence="2">The sequence shown here is derived from an EMBL/GenBank/DDBJ whole genome shotgun (WGS) entry which is preliminary data.</text>
</comment>
<dbReference type="AlphaFoldDB" id="A0A4Y2SP36"/>
<feature type="region of interest" description="Disordered" evidence="1">
    <location>
        <begin position="119"/>
        <end position="144"/>
    </location>
</feature>
<dbReference type="EMBL" id="BGPR01022495">
    <property type="protein sequence ID" value="GBN88845.1"/>
    <property type="molecule type" value="Genomic_DNA"/>
</dbReference>
<proteinExistence type="predicted"/>
<evidence type="ECO:0000256" key="1">
    <source>
        <dbReference type="SAM" id="MobiDB-lite"/>
    </source>
</evidence>
<name>A0A4Y2SP36_ARAVE</name>
<dbReference type="Proteomes" id="UP000499080">
    <property type="component" value="Unassembled WGS sequence"/>
</dbReference>
<organism evidence="2 3">
    <name type="scientific">Araneus ventricosus</name>
    <name type="common">Orbweaver spider</name>
    <name type="synonym">Epeira ventricosa</name>
    <dbReference type="NCBI Taxonomy" id="182803"/>
    <lineage>
        <taxon>Eukaryota</taxon>
        <taxon>Metazoa</taxon>
        <taxon>Ecdysozoa</taxon>
        <taxon>Arthropoda</taxon>
        <taxon>Chelicerata</taxon>
        <taxon>Arachnida</taxon>
        <taxon>Araneae</taxon>
        <taxon>Araneomorphae</taxon>
        <taxon>Entelegynae</taxon>
        <taxon>Araneoidea</taxon>
        <taxon>Araneidae</taxon>
        <taxon>Araneus</taxon>
    </lineage>
</organism>
<evidence type="ECO:0000313" key="3">
    <source>
        <dbReference type="Proteomes" id="UP000499080"/>
    </source>
</evidence>
<protein>
    <submittedName>
        <fullName evidence="2">Uncharacterized protein</fullName>
    </submittedName>
</protein>
<evidence type="ECO:0000313" key="2">
    <source>
        <dbReference type="EMBL" id="GBN88845.1"/>
    </source>
</evidence>